<proteinExistence type="predicted"/>
<dbReference type="Gene3D" id="3.30.200.20">
    <property type="entry name" value="Phosphorylase Kinase, domain 1"/>
    <property type="match status" value="1"/>
</dbReference>
<keyword evidence="1" id="KW-0167">Capsid protein</keyword>
<protein>
    <submittedName>
        <fullName evidence="1">Spore coat protein I</fullName>
    </submittedName>
</protein>
<sequence>MEQSLVTAIEQMYNCRVTRLWVRRTVWHCETNRGTWIIKGYDDFSLAAWVTRLAALLHGRGFTNVVRYVPTIQHVPVFKWNDRYMTAMEHLPGRNGSYFHRADIMRAVQTLAHFHLLSSGIPYGPPPETGVPLLAKWEKRLEDFQNVCTQLENQELPRTRLTQLVQSNASHIQEEANYVLTIARNSLLTQDYKDALRDQRISHKDLASHNFLIHDKRTSLIDLDAAGYDTPIVDLVQLLNRALVLQYWDMDVFEQAISAYREIRPLTEEQIALIFLLVRFPDNFLREVNGVYDSGLNPHVNRVEYYVSILLKGKKRRASFFSGYERFLYQASHQA</sequence>
<evidence type="ECO:0000313" key="2">
    <source>
        <dbReference type="Proteomes" id="UP000217696"/>
    </source>
</evidence>
<dbReference type="RefSeq" id="WP_096464030.1">
    <property type="nucleotide sequence ID" value="NZ_AP017312.1"/>
</dbReference>
<gene>
    <name evidence="1" type="primary">cotI</name>
    <name evidence="1" type="ORF">CB4_01186</name>
</gene>
<dbReference type="KEGG" id="asoc:CB4_01186"/>
<dbReference type="Pfam" id="PF01636">
    <property type="entry name" value="APH"/>
    <property type="match status" value="1"/>
</dbReference>
<dbReference type="PANTHER" id="PTHR39179:SF3">
    <property type="entry name" value="COTS-RELATED PROTEIN"/>
    <property type="match status" value="1"/>
</dbReference>
<dbReference type="Proteomes" id="UP000217696">
    <property type="component" value="Chromosome"/>
</dbReference>
<dbReference type="GO" id="GO:0004672">
    <property type="term" value="F:protein kinase activity"/>
    <property type="evidence" value="ECO:0007669"/>
    <property type="project" value="InterPro"/>
</dbReference>
<dbReference type="Gene3D" id="3.90.1200.10">
    <property type="match status" value="1"/>
</dbReference>
<name>A0A0U4WE06_9BACL</name>
<reference evidence="1 2" key="1">
    <citation type="submission" date="2015-12" db="EMBL/GenBank/DDBJ databases">
        <title>Genome sequence of Aneurinibacillus soli.</title>
        <authorList>
            <person name="Lee J.S."/>
            <person name="Lee K.C."/>
            <person name="Kim K.K."/>
            <person name="Lee B.W."/>
        </authorList>
    </citation>
    <scope>NUCLEOTIDE SEQUENCE [LARGE SCALE GENOMIC DNA]</scope>
    <source>
        <strain evidence="1 2">CB4</strain>
    </source>
</reference>
<dbReference type="InterPro" id="IPR008266">
    <property type="entry name" value="Tyr_kinase_AS"/>
</dbReference>
<dbReference type="GO" id="GO:0042601">
    <property type="term" value="C:endospore-forming forespore"/>
    <property type="evidence" value="ECO:0007669"/>
    <property type="project" value="TreeGrafter"/>
</dbReference>
<dbReference type="InterPro" id="IPR002575">
    <property type="entry name" value="Aminoglycoside_PTrfase"/>
</dbReference>
<dbReference type="InterPro" id="IPR011009">
    <property type="entry name" value="Kinase-like_dom_sf"/>
</dbReference>
<keyword evidence="2" id="KW-1185">Reference proteome</keyword>
<accession>A0A0U4WE06</accession>
<evidence type="ECO:0000313" key="1">
    <source>
        <dbReference type="EMBL" id="BAU27017.1"/>
    </source>
</evidence>
<dbReference type="EMBL" id="AP017312">
    <property type="protein sequence ID" value="BAU27017.1"/>
    <property type="molecule type" value="Genomic_DNA"/>
</dbReference>
<dbReference type="OrthoDB" id="2373610at2"/>
<dbReference type="PROSITE" id="PS00109">
    <property type="entry name" value="PROTEIN_KINASE_TYR"/>
    <property type="match status" value="1"/>
</dbReference>
<keyword evidence="1" id="KW-0946">Virion</keyword>
<organism evidence="1 2">
    <name type="scientific">Aneurinibacillus soli</name>
    <dbReference type="NCBI Taxonomy" id="1500254"/>
    <lineage>
        <taxon>Bacteria</taxon>
        <taxon>Bacillati</taxon>
        <taxon>Bacillota</taxon>
        <taxon>Bacilli</taxon>
        <taxon>Bacillales</taxon>
        <taxon>Paenibacillaceae</taxon>
        <taxon>Aneurinibacillus group</taxon>
        <taxon>Aneurinibacillus</taxon>
    </lineage>
</organism>
<dbReference type="SUPFAM" id="SSF56112">
    <property type="entry name" value="Protein kinase-like (PK-like)"/>
    <property type="match status" value="1"/>
</dbReference>
<dbReference type="InterPro" id="IPR047175">
    <property type="entry name" value="CotS-like"/>
</dbReference>
<dbReference type="AlphaFoldDB" id="A0A0U4WE06"/>
<dbReference type="PANTHER" id="PTHR39179">
    <property type="entry name" value="SPORE COAT PROTEIN I"/>
    <property type="match status" value="1"/>
</dbReference>